<dbReference type="STRING" id="1328760.A0A161TEI9"/>
<name>A0A161TEI9_XYLHT</name>
<organism evidence="1 2">
    <name type="scientific">Xylona heveae (strain CBS 132557 / TC161)</name>
    <dbReference type="NCBI Taxonomy" id="1328760"/>
    <lineage>
        <taxon>Eukaryota</taxon>
        <taxon>Fungi</taxon>
        <taxon>Dikarya</taxon>
        <taxon>Ascomycota</taxon>
        <taxon>Pezizomycotina</taxon>
        <taxon>Xylonomycetes</taxon>
        <taxon>Xylonales</taxon>
        <taxon>Xylonaceae</taxon>
        <taxon>Xylona</taxon>
    </lineage>
</organism>
<sequence length="788" mass="88674">MFARPAAYRQAVQQKFVSPPDYVWIGDELLNNVLHRFVGIGCSCRKRYSSNVPGPMEARRRLARRRIANIAVAIGSSPVDCPPILGMTELSGRQGWKWEAPSLPSARPVPATLEKQSPLPSWLTDYSPPVIEPTAKPRKPILRGLGSAIRSGAPQQRNEILLRFKGRLIPDMRIEELRRNMHQIDFAERQNPAYSRSICENFLLTARSHEELEEFLGDHYLNNPAACNLVRIVSSLNQKSSDPGTFTFILRMAKQALVQGHMMEKEVRVLWREIPEHVRTGPTELVEFYQSLWESIATSPVLLPHDLSSQTFDTMLVQLSKLPISSLSTSLAKSIIGSASKKQLRGIEMGISSFMSAWAKQFATNAQQQTSSIPDMSDFLITLQSCLSESIISATTRALKSSTRGFEEQKTDSSAALFSWLATLQHISGDRDVFLPDYCALLGKVLDADNFKSIAPHLSSANERQICTFLLSYWSKSKSWKYSPSTAHILDDFANLPPSFPKDQIYFHLISTLHKHKRLSTDTLRDLFRIFRLLKQPDALRRTVQLLAQSEISIDPKSIGAEIRYWSKSHPRIALDLFHLHWSLQLEGCKDLAIALVHLPSFPATKIFKLLHRNPSHQQTSLFSSSTSSLSASPKSYPHSSLSPTPTPTLPSLSKSRIALLHSLATAFAHAPHLTPRVALRNILRCYTYLHRHGAGMTHEMSRALAHAGITRALQEGNHVGMEKVRWILQKVRDLEGQEVADKLDHAVWVWRGKCIWERSKFRRRTGFGFSGEGNWPGEEEVLGSKPS</sequence>
<keyword evidence="2" id="KW-1185">Reference proteome</keyword>
<proteinExistence type="predicted"/>
<dbReference type="Proteomes" id="UP000076632">
    <property type="component" value="Unassembled WGS sequence"/>
</dbReference>
<reference evidence="1 2" key="1">
    <citation type="journal article" date="2016" name="Fungal Biol.">
        <title>The genome of Xylona heveae provides a window into fungal endophytism.</title>
        <authorList>
            <person name="Gazis R."/>
            <person name="Kuo A."/>
            <person name="Riley R."/>
            <person name="LaButti K."/>
            <person name="Lipzen A."/>
            <person name="Lin J."/>
            <person name="Amirebrahimi M."/>
            <person name="Hesse C.N."/>
            <person name="Spatafora J.W."/>
            <person name="Henrissat B."/>
            <person name="Hainaut M."/>
            <person name="Grigoriev I.V."/>
            <person name="Hibbett D.S."/>
        </authorList>
    </citation>
    <scope>NUCLEOTIDE SEQUENCE [LARGE SCALE GENOMIC DNA]</scope>
    <source>
        <strain evidence="1 2">TC161</strain>
    </source>
</reference>
<dbReference type="InParanoid" id="A0A161TEI9"/>
<protein>
    <submittedName>
        <fullName evidence="1">Uncharacterized protein</fullName>
    </submittedName>
</protein>
<dbReference type="AlphaFoldDB" id="A0A161TEI9"/>
<evidence type="ECO:0000313" key="1">
    <source>
        <dbReference type="EMBL" id="KZF24357.1"/>
    </source>
</evidence>
<evidence type="ECO:0000313" key="2">
    <source>
        <dbReference type="Proteomes" id="UP000076632"/>
    </source>
</evidence>
<dbReference type="OMA" id="ARRLIWV"/>
<accession>A0A161TEI9</accession>
<gene>
    <name evidence="1" type="ORF">L228DRAFT_259587</name>
</gene>
<dbReference type="RefSeq" id="XP_018189912.1">
    <property type="nucleotide sequence ID" value="XM_018334177.1"/>
</dbReference>
<dbReference type="EMBL" id="KV407456">
    <property type="protein sequence ID" value="KZF24357.1"/>
    <property type="molecule type" value="Genomic_DNA"/>
</dbReference>
<dbReference type="OrthoDB" id="5428038at2759"/>
<dbReference type="GeneID" id="28899314"/>